<organism evidence="2 3">
    <name type="scientific">Nanchangia anserum</name>
    <dbReference type="NCBI Taxonomy" id="2692125"/>
    <lineage>
        <taxon>Bacteria</taxon>
        <taxon>Bacillati</taxon>
        <taxon>Actinomycetota</taxon>
        <taxon>Actinomycetes</taxon>
        <taxon>Actinomycetales</taxon>
        <taxon>Actinomycetaceae</taxon>
        <taxon>Nanchangia</taxon>
    </lineage>
</organism>
<comment type="caution">
    <text evidence="2">The sequence shown here is derived from an EMBL/GenBank/DDBJ whole genome shotgun (WGS) entry which is preliminary data.</text>
</comment>
<evidence type="ECO:0000256" key="1">
    <source>
        <dbReference type="HAMAP-Rule" id="MF_02088"/>
    </source>
</evidence>
<dbReference type="NCBIfam" id="TIGR00697">
    <property type="entry name" value="queuosine precursor transporter"/>
    <property type="match status" value="1"/>
</dbReference>
<keyword evidence="3" id="KW-1185">Reference proteome</keyword>
<dbReference type="InterPro" id="IPR003744">
    <property type="entry name" value="YhhQ"/>
</dbReference>
<dbReference type="PANTHER" id="PTHR34300:SF2">
    <property type="entry name" value="QUEUOSINE PRECURSOR TRANSPORTER-RELATED"/>
    <property type="match status" value="1"/>
</dbReference>
<dbReference type="HAMAP" id="MF_02088">
    <property type="entry name" value="Q_prec_transport"/>
    <property type="match status" value="1"/>
</dbReference>
<keyword evidence="1" id="KW-1133">Transmembrane helix</keyword>
<reference evidence="2 3" key="1">
    <citation type="submission" date="2020-08" db="EMBL/GenBank/DDBJ databases">
        <title>Winkia gen. nov., sp. nov., isolated from faeces of the Anser albifrons in China.</title>
        <authorList>
            <person name="Liu Q."/>
        </authorList>
    </citation>
    <scope>NUCLEOTIDE SEQUENCE [LARGE SCALE GENOMIC DNA]</scope>
    <source>
        <strain evidence="2 3">C62</strain>
    </source>
</reference>
<feature type="transmembrane region" description="Helical" evidence="1">
    <location>
        <begin position="181"/>
        <end position="207"/>
    </location>
</feature>
<comment type="subcellular location">
    <subcellularLocation>
        <location evidence="1">Cell membrane</location>
        <topology evidence="1">Multi-pass membrane protein</topology>
    </subcellularLocation>
</comment>
<evidence type="ECO:0000313" key="3">
    <source>
        <dbReference type="Proteomes" id="UP000627538"/>
    </source>
</evidence>
<sequence>MTDKAGIHPKYFEYCYVAFVAFLLLSNIAATKLIEVPTPWTNLVFDGGAILFPLTYILGDVLTEVYGLARARKTIITGFALSILASLTFWLVQLAPPAADWHNQEAFEAVLGFVPRIVAASLGGFVVGQLLNSVVLARMKQRWGEKNMWTRLIGSTLVGEGADSLVFCTIAYYGIITGGTFLNYLIVGWAYKVAVEVVLLPLTYAVIGAIKRAEPAYSPQAWAQREAVRAAR</sequence>
<dbReference type="AlphaFoldDB" id="A0A8I0GEQ7"/>
<dbReference type="Proteomes" id="UP000627538">
    <property type="component" value="Unassembled WGS sequence"/>
</dbReference>
<keyword evidence="1" id="KW-0472">Membrane</keyword>
<feature type="transmembrane region" description="Helical" evidence="1">
    <location>
        <begin position="12"/>
        <end position="34"/>
    </location>
</feature>
<keyword evidence="1" id="KW-0813">Transport</keyword>
<dbReference type="RefSeq" id="WP_191071530.1">
    <property type="nucleotide sequence ID" value="NZ_CP060506.1"/>
</dbReference>
<proteinExistence type="inferred from homology"/>
<dbReference type="Pfam" id="PF02592">
    <property type="entry name" value="Vut_1"/>
    <property type="match status" value="1"/>
</dbReference>
<dbReference type="GO" id="GO:0022857">
    <property type="term" value="F:transmembrane transporter activity"/>
    <property type="evidence" value="ECO:0007669"/>
    <property type="project" value="UniProtKB-UniRule"/>
</dbReference>
<protein>
    <recommendedName>
        <fullName evidence="1">Probable queuosine precursor transporter</fullName>
        <shortName evidence="1">Q precursor transporter</shortName>
    </recommendedName>
</protein>
<feature type="transmembrane region" description="Helical" evidence="1">
    <location>
        <begin position="40"/>
        <end position="62"/>
    </location>
</feature>
<feature type="transmembrane region" description="Helical" evidence="1">
    <location>
        <begin position="74"/>
        <end position="93"/>
    </location>
</feature>
<dbReference type="PANTHER" id="PTHR34300">
    <property type="entry name" value="QUEUOSINE PRECURSOR TRANSPORTER-RELATED"/>
    <property type="match status" value="1"/>
</dbReference>
<comment type="function">
    <text evidence="1">Involved in the import of queuosine (Q) precursors, required for Q precursor salvage.</text>
</comment>
<keyword evidence="1" id="KW-1003">Cell membrane</keyword>
<feature type="transmembrane region" description="Helical" evidence="1">
    <location>
        <begin position="113"/>
        <end position="137"/>
    </location>
</feature>
<keyword evidence="1" id="KW-0812">Transmembrane</keyword>
<evidence type="ECO:0000313" key="2">
    <source>
        <dbReference type="EMBL" id="MBD3689487.1"/>
    </source>
</evidence>
<feature type="transmembrane region" description="Helical" evidence="1">
    <location>
        <begin position="149"/>
        <end position="175"/>
    </location>
</feature>
<gene>
    <name evidence="2" type="ORF">H8R10_04495</name>
</gene>
<dbReference type="GO" id="GO:0005886">
    <property type="term" value="C:plasma membrane"/>
    <property type="evidence" value="ECO:0007669"/>
    <property type="project" value="UniProtKB-SubCell"/>
</dbReference>
<accession>A0A8I0GEQ7</accession>
<comment type="similarity">
    <text evidence="1">Belongs to the vitamin uptake transporter (VUT/ECF) (TC 2.A.88) family. Q precursor transporter subfamily.</text>
</comment>
<name>A0A8I0GEQ7_9ACTO</name>
<dbReference type="EMBL" id="JACRUO010000001">
    <property type="protein sequence ID" value="MBD3689487.1"/>
    <property type="molecule type" value="Genomic_DNA"/>
</dbReference>